<reference evidence="1 2" key="2">
    <citation type="journal article" date="2022" name="Mol. Ecol. Resour.">
        <title>The genomes of chicory, endive, great burdock and yacon provide insights into Asteraceae paleo-polyploidization history and plant inulin production.</title>
        <authorList>
            <person name="Fan W."/>
            <person name="Wang S."/>
            <person name="Wang H."/>
            <person name="Wang A."/>
            <person name="Jiang F."/>
            <person name="Liu H."/>
            <person name="Zhao H."/>
            <person name="Xu D."/>
            <person name="Zhang Y."/>
        </authorList>
    </citation>
    <scope>NUCLEOTIDE SEQUENCE [LARGE SCALE GENOMIC DNA]</scope>
    <source>
        <strain evidence="2">cv. Yunnan</strain>
        <tissue evidence="1">Leaves</tissue>
    </source>
</reference>
<sequence>MSLSSPPLPRHRSGFKALVAPSSGRRFLNPPVCHRRQGYGGTLAAAFWSHSPHIRSIWPEKNGEDGQRVELAAVSGRIHHRQLRKAAPPPLPSLPSRWSGA</sequence>
<name>A0ACB9JJT8_9ASTR</name>
<dbReference type="EMBL" id="CM042020">
    <property type="protein sequence ID" value="KAI3820397.1"/>
    <property type="molecule type" value="Genomic_DNA"/>
</dbReference>
<evidence type="ECO:0000313" key="2">
    <source>
        <dbReference type="Proteomes" id="UP001056120"/>
    </source>
</evidence>
<protein>
    <submittedName>
        <fullName evidence="1">Uncharacterized protein</fullName>
    </submittedName>
</protein>
<accession>A0ACB9JJT8</accession>
<proteinExistence type="predicted"/>
<gene>
    <name evidence="1" type="ORF">L1987_07943</name>
</gene>
<comment type="caution">
    <text evidence="1">The sequence shown here is derived from an EMBL/GenBank/DDBJ whole genome shotgun (WGS) entry which is preliminary data.</text>
</comment>
<organism evidence="1 2">
    <name type="scientific">Smallanthus sonchifolius</name>
    <dbReference type="NCBI Taxonomy" id="185202"/>
    <lineage>
        <taxon>Eukaryota</taxon>
        <taxon>Viridiplantae</taxon>
        <taxon>Streptophyta</taxon>
        <taxon>Embryophyta</taxon>
        <taxon>Tracheophyta</taxon>
        <taxon>Spermatophyta</taxon>
        <taxon>Magnoliopsida</taxon>
        <taxon>eudicotyledons</taxon>
        <taxon>Gunneridae</taxon>
        <taxon>Pentapetalae</taxon>
        <taxon>asterids</taxon>
        <taxon>campanulids</taxon>
        <taxon>Asterales</taxon>
        <taxon>Asteraceae</taxon>
        <taxon>Asteroideae</taxon>
        <taxon>Heliantheae alliance</taxon>
        <taxon>Millerieae</taxon>
        <taxon>Smallanthus</taxon>
    </lineage>
</organism>
<evidence type="ECO:0000313" key="1">
    <source>
        <dbReference type="EMBL" id="KAI3820397.1"/>
    </source>
</evidence>
<keyword evidence="2" id="KW-1185">Reference proteome</keyword>
<reference evidence="2" key="1">
    <citation type="journal article" date="2022" name="Mol. Ecol. Resour.">
        <title>The genomes of chicory, endive, great burdock and yacon provide insights into Asteraceae palaeo-polyploidization history and plant inulin production.</title>
        <authorList>
            <person name="Fan W."/>
            <person name="Wang S."/>
            <person name="Wang H."/>
            <person name="Wang A."/>
            <person name="Jiang F."/>
            <person name="Liu H."/>
            <person name="Zhao H."/>
            <person name="Xu D."/>
            <person name="Zhang Y."/>
        </authorList>
    </citation>
    <scope>NUCLEOTIDE SEQUENCE [LARGE SCALE GENOMIC DNA]</scope>
    <source>
        <strain evidence="2">cv. Yunnan</strain>
    </source>
</reference>
<dbReference type="Proteomes" id="UP001056120">
    <property type="component" value="Linkage Group LG03"/>
</dbReference>